<dbReference type="InterPro" id="IPR028978">
    <property type="entry name" value="Chorismate_lyase_/UTRA_dom_sf"/>
</dbReference>
<comment type="pathway">
    <text evidence="4">Cofactor biosynthesis; ubiquinone biosynthesis.</text>
</comment>
<evidence type="ECO:0000256" key="4">
    <source>
        <dbReference type="HAMAP-Rule" id="MF_01632"/>
    </source>
</evidence>
<keyword evidence="1 4" id="KW-0963">Cytoplasm</keyword>
<gene>
    <name evidence="4" type="primary">ubiC</name>
    <name evidence="5" type="ORF">WOB96_08770</name>
</gene>
<dbReference type="EC" id="4.1.3.40" evidence="4"/>
<feature type="binding site" evidence="4">
    <location>
        <position position="54"/>
    </location>
    <ligand>
        <name>substrate</name>
    </ligand>
</feature>
<accession>A0ABU9D8L4</accession>
<proteinExistence type="inferred from homology"/>
<dbReference type="EMBL" id="JBBPCO010000008">
    <property type="protein sequence ID" value="MEK8089860.1"/>
    <property type="molecule type" value="Genomic_DNA"/>
</dbReference>
<dbReference type="PANTHER" id="PTHR38683">
    <property type="entry name" value="CHORISMATE PYRUVATE-LYASE"/>
    <property type="match status" value="1"/>
</dbReference>
<comment type="subcellular location">
    <subcellularLocation>
        <location evidence="4">Cytoplasm</location>
    </subcellularLocation>
</comment>
<comment type="caution">
    <text evidence="4">Lacks conserved residue(s) required for the propagation of feature annotation.</text>
</comment>
<sequence>MRGWLGVSGSFTEALRRHCQGAIRAQILRQAHVRPRPDEARLLRLGPGEQALLRESLLYCSHCPTPWIHARTLIPLRHLRGTLKPLARWGSRPIGDLLFRSPCQARRLRLDILRLAGTPATAGRLWARRSLYQSCDQRLLVQEILLPALLPFRE</sequence>
<dbReference type="RefSeq" id="WP_341370918.1">
    <property type="nucleotide sequence ID" value="NZ_JBBPCO010000008.1"/>
</dbReference>
<comment type="function">
    <text evidence="4">Removes the pyruvyl group from chorismate, with concomitant aromatization of the ring, to provide 4-hydroxybenzoate (4HB) for the ubiquinone pathway.</text>
</comment>
<comment type="caution">
    <text evidence="5">The sequence shown here is derived from an EMBL/GenBank/DDBJ whole genome shotgun (WGS) entry which is preliminary data.</text>
</comment>
<dbReference type="HAMAP" id="MF_01632">
    <property type="entry name" value="UbiC"/>
    <property type="match status" value="1"/>
</dbReference>
<evidence type="ECO:0000256" key="2">
    <source>
        <dbReference type="ARBA" id="ARBA00022688"/>
    </source>
</evidence>
<keyword evidence="4" id="KW-0670">Pyruvate</keyword>
<dbReference type="GO" id="GO:0008813">
    <property type="term" value="F:chorismate lyase activity"/>
    <property type="evidence" value="ECO:0007669"/>
    <property type="project" value="UniProtKB-EC"/>
</dbReference>
<evidence type="ECO:0000313" key="5">
    <source>
        <dbReference type="EMBL" id="MEK8089860.1"/>
    </source>
</evidence>
<organism evidence="5 6">
    <name type="scientific">Thermithiobacillus plumbiphilus</name>
    <dbReference type="NCBI Taxonomy" id="1729899"/>
    <lineage>
        <taxon>Bacteria</taxon>
        <taxon>Pseudomonadati</taxon>
        <taxon>Pseudomonadota</taxon>
        <taxon>Acidithiobacillia</taxon>
        <taxon>Acidithiobacillales</taxon>
        <taxon>Thermithiobacillaceae</taxon>
        <taxon>Thermithiobacillus</taxon>
    </lineage>
</organism>
<dbReference type="PANTHER" id="PTHR38683:SF1">
    <property type="entry name" value="CHORISMATE PYRUVATE-LYASE"/>
    <property type="match status" value="1"/>
</dbReference>
<keyword evidence="3 4" id="KW-0456">Lyase</keyword>
<keyword evidence="2 4" id="KW-0831">Ubiquinone biosynthesis</keyword>
<name>A0ABU9D8L4_9PROT</name>
<reference evidence="5 6" key="1">
    <citation type="submission" date="2024-04" db="EMBL/GenBank/DDBJ databases">
        <authorList>
            <person name="Abashina T."/>
            <person name="Shaikin A."/>
        </authorList>
    </citation>
    <scope>NUCLEOTIDE SEQUENCE [LARGE SCALE GENOMIC DNA]</scope>
    <source>
        <strain evidence="5 6">AAFK</strain>
    </source>
</reference>
<dbReference type="Proteomes" id="UP001446205">
    <property type="component" value="Unassembled WGS sequence"/>
</dbReference>
<feature type="binding site" evidence="4">
    <location>
        <position position="143"/>
    </location>
    <ligand>
        <name>substrate</name>
    </ligand>
</feature>
<dbReference type="SUPFAM" id="SSF64288">
    <property type="entry name" value="Chorismate lyase-like"/>
    <property type="match status" value="1"/>
</dbReference>
<dbReference type="Gene3D" id="3.40.1410.10">
    <property type="entry name" value="Chorismate lyase-like"/>
    <property type="match status" value="1"/>
</dbReference>
<evidence type="ECO:0000313" key="6">
    <source>
        <dbReference type="Proteomes" id="UP001446205"/>
    </source>
</evidence>
<evidence type="ECO:0000256" key="1">
    <source>
        <dbReference type="ARBA" id="ARBA00022490"/>
    </source>
</evidence>
<dbReference type="InterPro" id="IPR007440">
    <property type="entry name" value="Chorismate--pyruvate_lyase"/>
</dbReference>
<evidence type="ECO:0000256" key="3">
    <source>
        <dbReference type="ARBA" id="ARBA00023239"/>
    </source>
</evidence>
<protein>
    <recommendedName>
        <fullName evidence="4">Probable chorismate pyruvate-lyase</fullName>
        <shortName evidence="4">CL</shortName>
        <shortName evidence="4">CPL</shortName>
        <ecNumber evidence="4">4.1.3.40</ecNumber>
    </recommendedName>
</protein>
<comment type="similarity">
    <text evidence="4">Belongs to the UbiC family.</text>
</comment>
<dbReference type="Pfam" id="PF04345">
    <property type="entry name" value="Chor_lyase"/>
    <property type="match status" value="1"/>
</dbReference>
<comment type="catalytic activity">
    <reaction evidence="4">
        <text>chorismate = 4-hydroxybenzoate + pyruvate</text>
        <dbReference type="Rhea" id="RHEA:16505"/>
        <dbReference type="ChEBI" id="CHEBI:15361"/>
        <dbReference type="ChEBI" id="CHEBI:17879"/>
        <dbReference type="ChEBI" id="CHEBI:29748"/>
        <dbReference type="EC" id="4.1.3.40"/>
    </reaction>
</comment>
<feature type="binding site" evidence="4">
    <location>
        <position position="94"/>
    </location>
    <ligand>
        <name>substrate</name>
    </ligand>
</feature>
<keyword evidence="6" id="KW-1185">Reference proteome</keyword>